<dbReference type="Proteomes" id="UP000030687">
    <property type="component" value="Unassembled WGS sequence"/>
</dbReference>
<dbReference type="KEGG" id="cic:CICLE_v10010619mg"/>
<proteinExistence type="predicted"/>
<dbReference type="Gramene" id="ESR64760">
    <property type="protein sequence ID" value="ESR64760"/>
    <property type="gene ID" value="CICLE_v10010619mg"/>
</dbReference>
<dbReference type="PANTHER" id="PTHR37610:SF77">
    <property type="entry name" value="INTEGRASE CATALYTIC DOMAIN-CONTAINING PROTEIN"/>
    <property type="match status" value="1"/>
</dbReference>
<dbReference type="AlphaFoldDB" id="V4UKJ5"/>
<sequence>MSSDKYDAFLIRFNGTNYSAWAFHFEIFVKGKDLLGHVDGRKPAPDKDIDQDGHAKWEVKDAQIMAWILGSVESNFILNLRPFKTATRMWNHLKKLYSQTNTARRFQLEHELANLQQGSLSIFDFYSSFMNLWAEYTDIIYATLPPEGLSYVQSVHETTKRDQFLMKLRSEFESTRSNLMNRESVPSLDTCLNDLFREEQRLLNQNTMEQQKSTFVPMVMQLKASQK</sequence>
<keyword evidence="2" id="KW-1185">Reference proteome</keyword>
<name>V4UKJ5_CITCL</name>
<gene>
    <name evidence="1" type="ORF">CICLE_v10010619mg</name>
</gene>
<evidence type="ECO:0000313" key="1">
    <source>
        <dbReference type="EMBL" id="ESR64760.1"/>
    </source>
</evidence>
<feature type="non-terminal residue" evidence="1">
    <location>
        <position position="227"/>
    </location>
</feature>
<evidence type="ECO:0000313" key="2">
    <source>
        <dbReference type="Proteomes" id="UP000030687"/>
    </source>
</evidence>
<dbReference type="OMA" id="GESICKG"/>
<accession>V4UKJ5</accession>
<dbReference type="eggNOG" id="KOG0017">
    <property type="taxonomic scope" value="Eukaryota"/>
</dbReference>
<dbReference type="EMBL" id="KI535697">
    <property type="protein sequence ID" value="ESR64760.1"/>
    <property type="molecule type" value="Genomic_DNA"/>
</dbReference>
<organism evidence="1 2">
    <name type="scientific">Citrus clementina</name>
    <name type="common">Clementine</name>
    <name type="synonym">Citrus deliciosa x Citrus sinensis</name>
    <dbReference type="NCBI Taxonomy" id="85681"/>
    <lineage>
        <taxon>Eukaryota</taxon>
        <taxon>Viridiplantae</taxon>
        <taxon>Streptophyta</taxon>
        <taxon>Embryophyta</taxon>
        <taxon>Tracheophyta</taxon>
        <taxon>Spermatophyta</taxon>
        <taxon>Magnoliopsida</taxon>
        <taxon>eudicotyledons</taxon>
        <taxon>Gunneridae</taxon>
        <taxon>Pentapetalae</taxon>
        <taxon>rosids</taxon>
        <taxon>malvids</taxon>
        <taxon>Sapindales</taxon>
        <taxon>Rutaceae</taxon>
        <taxon>Aurantioideae</taxon>
        <taxon>Citrus</taxon>
    </lineage>
</organism>
<dbReference type="PANTHER" id="PTHR37610">
    <property type="entry name" value="CCHC-TYPE DOMAIN-CONTAINING PROTEIN"/>
    <property type="match status" value="1"/>
</dbReference>
<reference evidence="1 2" key="1">
    <citation type="submission" date="2013-10" db="EMBL/GenBank/DDBJ databases">
        <authorList>
            <consortium name="International Citrus Genome Consortium"/>
            <person name="Jenkins J."/>
            <person name="Schmutz J."/>
            <person name="Prochnik S."/>
            <person name="Rokhsar D."/>
            <person name="Gmitter F."/>
            <person name="Ollitrault P."/>
            <person name="Machado M."/>
            <person name="Talon M."/>
            <person name="Wincker P."/>
            <person name="Jaillon O."/>
            <person name="Morgante M."/>
        </authorList>
    </citation>
    <scope>NUCLEOTIDE SEQUENCE</scope>
    <source>
        <strain evidence="2">cv. Clemenules</strain>
    </source>
</reference>
<dbReference type="Pfam" id="PF14223">
    <property type="entry name" value="Retrotran_gag_2"/>
    <property type="match status" value="1"/>
</dbReference>
<dbReference type="InParanoid" id="V4UKJ5"/>
<protein>
    <submittedName>
        <fullName evidence="1">Uncharacterized protein</fullName>
    </submittedName>
</protein>